<protein>
    <submittedName>
        <fullName evidence="3">Plasminogen activator inhibitor 1 RNA-binding protein</fullName>
    </submittedName>
</protein>
<feature type="compositionally biased region" description="Basic and acidic residues" evidence="1">
    <location>
        <begin position="383"/>
        <end position="393"/>
    </location>
</feature>
<evidence type="ECO:0000259" key="2">
    <source>
        <dbReference type="SMART" id="SM01233"/>
    </source>
</evidence>
<reference evidence="3 4" key="1">
    <citation type="submission" date="2014-11" db="EMBL/GenBank/DDBJ databases">
        <title>Genetic blueprint of the zoonotic pathogen Toxocara canis.</title>
        <authorList>
            <person name="Zhu X.-Q."/>
            <person name="Korhonen P.K."/>
            <person name="Cai H."/>
            <person name="Young N.D."/>
            <person name="Nejsum P."/>
            <person name="von Samson-Himmelstjerna G."/>
            <person name="Boag P.R."/>
            <person name="Tan P."/>
            <person name="Li Q."/>
            <person name="Min J."/>
            <person name="Yang Y."/>
            <person name="Wang X."/>
            <person name="Fang X."/>
            <person name="Hall R.S."/>
            <person name="Hofmann A."/>
            <person name="Sternberg P.W."/>
            <person name="Jex A.R."/>
            <person name="Gasser R.B."/>
        </authorList>
    </citation>
    <scope>NUCLEOTIDE SEQUENCE [LARGE SCALE GENOMIC DNA]</scope>
    <source>
        <strain evidence="3">PN_DK_2014</strain>
    </source>
</reference>
<name>A0A0B2VW32_TOXCA</name>
<feature type="region of interest" description="Disordered" evidence="1">
    <location>
        <begin position="383"/>
        <end position="537"/>
    </location>
</feature>
<evidence type="ECO:0000313" key="4">
    <source>
        <dbReference type="Proteomes" id="UP000031036"/>
    </source>
</evidence>
<evidence type="ECO:0000256" key="1">
    <source>
        <dbReference type="SAM" id="MobiDB-lite"/>
    </source>
</evidence>
<feature type="compositionally biased region" description="Gly residues" evidence="1">
    <location>
        <begin position="447"/>
        <end position="459"/>
    </location>
</feature>
<dbReference type="GO" id="GO:0005737">
    <property type="term" value="C:cytoplasm"/>
    <property type="evidence" value="ECO:0007669"/>
    <property type="project" value="TreeGrafter"/>
</dbReference>
<feature type="region of interest" description="Disordered" evidence="1">
    <location>
        <begin position="14"/>
        <end position="197"/>
    </location>
</feature>
<dbReference type="EMBL" id="JPKZ01000722">
    <property type="protein sequence ID" value="KHN85868.1"/>
    <property type="molecule type" value="Genomic_DNA"/>
</dbReference>
<dbReference type="PANTHER" id="PTHR12299">
    <property type="entry name" value="HYALURONIC ACID-BINDING PROTEIN 4"/>
    <property type="match status" value="1"/>
</dbReference>
<dbReference type="InterPro" id="IPR039764">
    <property type="entry name" value="HABP4/SERBP1-like"/>
</dbReference>
<accession>A0A0B2VW32</accession>
<dbReference type="SMART" id="SM01233">
    <property type="entry name" value="HABP4_PAI-RBP1"/>
    <property type="match status" value="1"/>
</dbReference>
<dbReference type="Pfam" id="PF04774">
    <property type="entry name" value="HABP4_PAI-RBP1"/>
    <property type="match status" value="1"/>
</dbReference>
<keyword evidence="4" id="KW-1185">Reference proteome</keyword>
<feature type="compositionally biased region" description="Gly residues" evidence="1">
    <location>
        <begin position="498"/>
        <end position="510"/>
    </location>
</feature>
<feature type="compositionally biased region" description="Polar residues" evidence="1">
    <location>
        <begin position="277"/>
        <end position="286"/>
    </location>
</feature>
<gene>
    <name evidence="3" type="primary">Serbp1</name>
    <name evidence="3" type="ORF">Tcan_11327</name>
</gene>
<dbReference type="STRING" id="6265.A0A0B2VW32"/>
<dbReference type="GO" id="GO:0003723">
    <property type="term" value="F:RNA binding"/>
    <property type="evidence" value="ECO:0007669"/>
    <property type="project" value="InterPro"/>
</dbReference>
<feature type="compositionally biased region" description="Basic and acidic residues" evidence="1">
    <location>
        <begin position="87"/>
        <end position="104"/>
    </location>
</feature>
<feature type="compositionally biased region" description="Basic and acidic residues" evidence="1">
    <location>
        <begin position="473"/>
        <end position="495"/>
    </location>
</feature>
<feature type="compositionally biased region" description="Basic and acidic residues" evidence="1">
    <location>
        <begin position="422"/>
        <end position="444"/>
    </location>
</feature>
<feature type="compositionally biased region" description="Basic and acidic residues" evidence="1">
    <location>
        <begin position="287"/>
        <end position="305"/>
    </location>
</feature>
<feature type="compositionally biased region" description="Gly residues" evidence="1">
    <location>
        <begin position="396"/>
        <end position="408"/>
    </location>
</feature>
<dbReference type="OrthoDB" id="6022699at2759"/>
<dbReference type="Proteomes" id="UP000031036">
    <property type="component" value="Unassembled WGS sequence"/>
</dbReference>
<proteinExistence type="predicted"/>
<feature type="compositionally biased region" description="Low complexity" evidence="1">
    <location>
        <begin position="61"/>
        <end position="70"/>
    </location>
</feature>
<dbReference type="InterPro" id="IPR006861">
    <property type="entry name" value="HABP4_PAIRBP1-bd"/>
</dbReference>
<dbReference type="Gene3D" id="6.10.140.1040">
    <property type="match status" value="1"/>
</dbReference>
<feature type="compositionally biased region" description="Basic and acidic residues" evidence="1">
    <location>
        <begin position="141"/>
        <end position="150"/>
    </location>
</feature>
<sequence>MSMFEYGVNVANKFGSLSDDEVEDPEEILRKAEAASRKDEKTASQKKADKNAAARKKRETAAVAAQNAAAREADAKKAAAAAAQLRKPADPANKENRPDGERGRGRGRGRGGIGRGGRGGGGGPPGDGANRFPLDQGGDNFGDRFGETRGRGGRGRGGRGGRPPFRGGRGGGMTYPVEGDHEQNADDTNAPFVNGDQNMEFFGGGVGGGFRGGYRGGRGGYRGADGERPFFRGGRGGRGRQFERISGSDKTGVKPNDKREGYGKGNWGTDQDELTGETEQLNTAQQEGDKVEEPVAPREKTEEELRLDREAEALAKQLTLDEFKAQMAAKRSEPQFNIRKAGEGANEKQFGKLVPLTRDTIQEPQDEEIVIVRREPRAKRLDIEINFTDEQRGGRGRGGFRGGRGTRGGRGEGRGPRQNMTFERREPRAKRLDIEINFTDEQRGGRGRGGFRGGRGTRGGRGEGRGPRQNMTFERREPRAKRLDIEINFTDEQRGGRGRGGFRGGRGTRGGRGEGRGPRQNMTFEVSAEAFPALGAQ</sequence>
<dbReference type="AlphaFoldDB" id="A0A0B2VW32"/>
<comment type="caution">
    <text evidence="3">The sequence shown here is derived from an EMBL/GenBank/DDBJ whole genome shotgun (WGS) entry which is preliminary data.</text>
</comment>
<feature type="domain" description="Hyaluronan/mRNA-binding protein" evidence="2">
    <location>
        <begin position="238"/>
        <end position="344"/>
    </location>
</feature>
<feature type="compositionally biased region" description="Basic and acidic residues" evidence="1">
    <location>
        <begin position="240"/>
        <end position="262"/>
    </location>
</feature>
<evidence type="ECO:0000313" key="3">
    <source>
        <dbReference type="EMBL" id="KHN85868.1"/>
    </source>
</evidence>
<feature type="compositionally biased region" description="Gly residues" evidence="1">
    <location>
        <begin position="110"/>
        <end position="126"/>
    </location>
</feature>
<dbReference type="OMA" id="GPRQNMT"/>
<dbReference type="GO" id="GO:0005634">
    <property type="term" value="C:nucleus"/>
    <property type="evidence" value="ECO:0007669"/>
    <property type="project" value="TreeGrafter"/>
</dbReference>
<organism evidence="3 4">
    <name type="scientific">Toxocara canis</name>
    <name type="common">Canine roundworm</name>
    <dbReference type="NCBI Taxonomy" id="6265"/>
    <lineage>
        <taxon>Eukaryota</taxon>
        <taxon>Metazoa</taxon>
        <taxon>Ecdysozoa</taxon>
        <taxon>Nematoda</taxon>
        <taxon>Chromadorea</taxon>
        <taxon>Rhabditida</taxon>
        <taxon>Spirurina</taxon>
        <taxon>Ascaridomorpha</taxon>
        <taxon>Ascaridoidea</taxon>
        <taxon>Toxocaridae</taxon>
        <taxon>Toxocara</taxon>
    </lineage>
</organism>
<feature type="compositionally biased region" description="Basic and acidic residues" evidence="1">
    <location>
        <begin position="27"/>
        <end position="52"/>
    </location>
</feature>
<dbReference type="PANTHER" id="PTHR12299:SF17">
    <property type="entry name" value="AT19571P-RELATED"/>
    <property type="match status" value="1"/>
</dbReference>
<feature type="region of interest" description="Disordered" evidence="1">
    <location>
        <begin position="215"/>
        <end position="305"/>
    </location>
</feature>